<keyword evidence="3" id="KW-0547">Nucleotide-binding</keyword>
<reference evidence="8 9" key="1">
    <citation type="journal article" date="2016" name="Nat. Commun.">
        <title>Thousands of microbial genomes shed light on interconnected biogeochemical processes in an aquifer system.</title>
        <authorList>
            <person name="Anantharaman K."/>
            <person name="Brown C.T."/>
            <person name="Hug L.A."/>
            <person name="Sharon I."/>
            <person name="Castelle C.J."/>
            <person name="Probst A.J."/>
            <person name="Thomas B.C."/>
            <person name="Singh A."/>
            <person name="Wilkins M.J."/>
            <person name="Karaoz U."/>
            <person name="Brodie E.L."/>
            <person name="Williams K.H."/>
            <person name="Hubbard S.S."/>
            <person name="Banfield J.F."/>
        </authorList>
    </citation>
    <scope>NUCLEOTIDE SEQUENCE [LARGE SCALE GENOMIC DNA]</scope>
</reference>
<keyword evidence="4 6" id="KW-0378">Hydrolase</keyword>
<dbReference type="InterPro" id="IPR051325">
    <property type="entry name" value="Nudix_hydrolase_domain"/>
</dbReference>
<dbReference type="GO" id="GO:0004081">
    <property type="term" value="F:bis(5'-nucleosyl)-tetraphosphatase (asymmetrical) activity"/>
    <property type="evidence" value="ECO:0007669"/>
    <property type="project" value="TreeGrafter"/>
</dbReference>
<organism evidence="8 9">
    <name type="scientific">Candidatus Harrisonbacteria bacterium RIFCSPLOWO2_02_FULL_45_10c</name>
    <dbReference type="NCBI Taxonomy" id="1798410"/>
    <lineage>
        <taxon>Bacteria</taxon>
        <taxon>Candidatus Harrisoniibacteriota</taxon>
    </lineage>
</organism>
<evidence type="ECO:0000256" key="4">
    <source>
        <dbReference type="ARBA" id="ARBA00022801"/>
    </source>
</evidence>
<accession>A0A1G1ZW51</accession>
<evidence type="ECO:0000256" key="1">
    <source>
        <dbReference type="ARBA" id="ARBA00005582"/>
    </source>
</evidence>
<evidence type="ECO:0000256" key="2">
    <source>
        <dbReference type="ARBA" id="ARBA00018911"/>
    </source>
</evidence>
<dbReference type="GO" id="GO:0006754">
    <property type="term" value="P:ATP biosynthetic process"/>
    <property type="evidence" value="ECO:0007669"/>
    <property type="project" value="TreeGrafter"/>
</dbReference>
<sequence>MPREISAGIIIYKREKDRDGKIETKYLLLYHGRGYWNFPKGKLESGERSVQAALREVAEETGIADRSLSLESNFRVTDKYIYQWEGQKIFKIVIFFLAQAVKPEVKVSNEHEGYGWFLHKDAQKLLRHHNSRSILKKAHEYLRGKSIQRRPSPPPRP</sequence>
<gene>
    <name evidence="8" type="ORF">A3H63_02200</name>
</gene>
<dbReference type="PROSITE" id="PS00893">
    <property type="entry name" value="NUDIX_BOX"/>
    <property type="match status" value="1"/>
</dbReference>
<name>A0A1G1ZW51_9BACT</name>
<evidence type="ECO:0000256" key="6">
    <source>
        <dbReference type="RuleBase" id="RU003476"/>
    </source>
</evidence>
<dbReference type="PANTHER" id="PTHR21340:SF0">
    <property type="entry name" value="BIS(5'-NUCLEOSYL)-TETRAPHOSPHATASE [ASYMMETRICAL]"/>
    <property type="match status" value="1"/>
</dbReference>
<evidence type="ECO:0000259" key="7">
    <source>
        <dbReference type="PROSITE" id="PS51462"/>
    </source>
</evidence>
<dbReference type="InterPro" id="IPR020476">
    <property type="entry name" value="Nudix_hydrolase"/>
</dbReference>
<proteinExistence type="inferred from homology"/>
<dbReference type="SUPFAM" id="SSF55811">
    <property type="entry name" value="Nudix"/>
    <property type="match status" value="1"/>
</dbReference>
<dbReference type="InterPro" id="IPR003565">
    <property type="entry name" value="Tetra_PHTase"/>
</dbReference>
<evidence type="ECO:0000256" key="3">
    <source>
        <dbReference type="ARBA" id="ARBA00022741"/>
    </source>
</evidence>
<comment type="similarity">
    <text evidence="1 6">Belongs to the Nudix hydrolase family.</text>
</comment>
<dbReference type="Gene3D" id="3.90.79.10">
    <property type="entry name" value="Nucleoside Triphosphate Pyrophosphohydrolase"/>
    <property type="match status" value="1"/>
</dbReference>
<evidence type="ECO:0000313" key="8">
    <source>
        <dbReference type="EMBL" id="OGY68077.1"/>
    </source>
</evidence>
<dbReference type="InterPro" id="IPR000086">
    <property type="entry name" value="NUDIX_hydrolase_dom"/>
</dbReference>
<dbReference type="Pfam" id="PF00293">
    <property type="entry name" value="NUDIX"/>
    <property type="match status" value="1"/>
</dbReference>
<dbReference type="STRING" id="1798410.A3H63_02200"/>
<comment type="caution">
    <text evidence="8">The sequence shown here is derived from an EMBL/GenBank/DDBJ whole genome shotgun (WGS) entry which is preliminary data.</text>
</comment>
<evidence type="ECO:0000313" key="9">
    <source>
        <dbReference type="Proteomes" id="UP000176284"/>
    </source>
</evidence>
<dbReference type="PRINTS" id="PR00502">
    <property type="entry name" value="NUDIXFAMILY"/>
</dbReference>
<dbReference type="AlphaFoldDB" id="A0A1G1ZW51"/>
<dbReference type="PROSITE" id="PS51462">
    <property type="entry name" value="NUDIX"/>
    <property type="match status" value="1"/>
</dbReference>
<dbReference type="PANTHER" id="PTHR21340">
    <property type="entry name" value="DIADENOSINE 5,5-P1,P4-TETRAPHOSPHATE PYROPHOSPHOHYDROLASE MUTT"/>
    <property type="match status" value="1"/>
</dbReference>
<dbReference type="CDD" id="cd03428">
    <property type="entry name" value="NUDIX_Ap4A_Nudt2"/>
    <property type="match status" value="1"/>
</dbReference>
<dbReference type="Proteomes" id="UP000176284">
    <property type="component" value="Unassembled WGS sequence"/>
</dbReference>
<evidence type="ECO:0000256" key="5">
    <source>
        <dbReference type="ARBA" id="ARBA00032644"/>
    </source>
</evidence>
<dbReference type="GO" id="GO:0006167">
    <property type="term" value="P:AMP biosynthetic process"/>
    <property type="evidence" value="ECO:0007669"/>
    <property type="project" value="TreeGrafter"/>
</dbReference>
<dbReference type="InterPro" id="IPR020084">
    <property type="entry name" value="NUDIX_hydrolase_CS"/>
</dbReference>
<dbReference type="GO" id="GO:0000166">
    <property type="term" value="F:nucleotide binding"/>
    <property type="evidence" value="ECO:0007669"/>
    <property type="project" value="UniProtKB-KW"/>
</dbReference>
<dbReference type="InterPro" id="IPR015797">
    <property type="entry name" value="NUDIX_hydrolase-like_dom_sf"/>
</dbReference>
<dbReference type="EMBL" id="MHJM01000009">
    <property type="protein sequence ID" value="OGY68077.1"/>
    <property type="molecule type" value="Genomic_DNA"/>
</dbReference>
<protein>
    <recommendedName>
        <fullName evidence="2">Bis(5'-nucleosyl)-tetraphosphatase [asymmetrical]</fullName>
    </recommendedName>
    <alternativeName>
        <fullName evidence="5">Diadenosine 5',5'''-P1,P4-tetraphosphate asymmetrical hydrolase</fullName>
    </alternativeName>
</protein>
<feature type="domain" description="Nudix hydrolase" evidence="7">
    <location>
        <begin position="2"/>
        <end position="140"/>
    </location>
</feature>